<dbReference type="RefSeq" id="WP_129725732.1">
    <property type="nucleotide sequence ID" value="NZ_CP101807.1"/>
</dbReference>
<accession>A0A449B337</accession>
<organism evidence="1 2">
    <name type="scientific">Mycoplasmopsis citelli</name>
    <dbReference type="NCBI Taxonomy" id="171281"/>
    <lineage>
        <taxon>Bacteria</taxon>
        <taxon>Bacillati</taxon>
        <taxon>Mycoplasmatota</taxon>
        <taxon>Mycoplasmoidales</taxon>
        <taxon>Metamycoplasmataceae</taxon>
        <taxon>Mycoplasmopsis</taxon>
    </lineage>
</organism>
<evidence type="ECO:0000313" key="2">
    <source>
        <dbReference type="Proteomes" id="UP000290985"/>
    </source>
</evidence>
<gene>
    <name evidence="1" type="ORF">NCTC10181_00826</name>
</gene>
<name>A0A449B337_9BACT</name>
<dbReference type="EMBL" id="LR215036">
    <property type="protein sequence ID" value="VEU74954.1"/>
    <property type="molecule type" value="Genomic_DNA"/>
</dbReference>
<dbReference type="NCBIfam" id="NF045960">
    <property type="entry name" value="MHO_1580_fam"/>
    <property type="match status" value="1"/>
</dbReference>
<sequence length="369" mass="43518">MIVYPINYQYNISEESSYILENQQIRCRWDSKELPKNFSAHFNVDKIMSNGYFDINFASNLVNDRKNHYSFSVLINNKVIVDNFKENLNSFNLGFENINLEYSKIKSIVLVFKNNKKDIGTFYIDFSDFDNIEQNIVMKNIYSNAKVISEYNFTLSEDNYKVSKNYLNINFEINDLSNTQRTENLGNLKVFYYPENNFIFHKKRKNKSTPQLEGVTISFDKFISKKLNIKPQSQNFNSSNWDNKKHFSTEYKLPFHYNTLTSDNSFSISNFANSKSGIILPRYFSGNFESEISVKFKEFKLNFLRNIVVNKNSRALPKSKKILKIIEIEYKENQKNSFEISIEKIIDFNLKGKITDITSLLIYAKRKDE</sequence>
<keyword evidence="2" id="KW-1185">Reference proteome</keyword>
<dbReference type="Proteomes" id="UP000290985">
    <property type="component" value="Chromosome"/>
</dbReference>
<protein>
    <submittedName>
        <fullName evidence="1">Uncharacterized protein</fullName>
    </submittedName>
</protein>
<dbReference type="AlphaFoldDB" id="A0A449B337"/>
<evidence type="ECO:0000313" key="1">
    <source>
        <dbReference type="EMBL" id="VEU74954.1"/>
    </source>
</evidence>
<proteinExistence type="predicted"/>
<dbReference type="KEGG" id="mcit:NCTC10181_00826"/>
<dbReference type="OrthoDB" id="398669at2"/>
<reference evidence="1 2" key="1">
    <citation type="submission" date="2019-01" db="EMBL/GenBank/DDBJ databases">
        <authorList>
            <consortium name="Pathogen Informatics"/>
        </authorList>
    </citation>
    <scope>NUCLEOTIDE SEQUENCE [LARGE SCALE GENOMIC DNA]</scope>
    <source>
        <strain evidence="1 2">NCTC10181</strain>
    </source>
</reference>